<dbReference type="VEuPathDB" id="VectorBase:CSON003129"/>
<dbReference type="InterPro" id="IPR011993">
    <property type="entry name" value="PH-like_dom_sf"/>
</dbReference>
<dbReference type="SMART" id="SM00295">
    <property type="entry name" value="B41"/>
    <property type="match status" value="1"/>
</dbReference>
<evidence type="ECO:0000313" key="4">
    <source>
        <dbReference type="EMBL" id="SSX00571.1"/>
    </source>
</evidence>
<reference evidence="4" key="1">
    <citation type="submission" date="2018-04" db="EMBL/GenBank/DDBJ databases">
        <authorList>
            <person name="Go L.Y."/>
            <person name="Mitchell J.A."/>
        </authorList>
    </citation>
    <scope>NUCLEOTIDE SEQUENCE</scope>
    <source>
        <tissue evidence="4">Whole organism</tissue>
    </source>
</reference>
<dbReference type="InterPro" id="IPR037843">
    <property type="entry name" value="Kindlin/fermitin"/>
</dbReference>
<dbReference type="Pfam" id="PF00373">
    <property type="entry name" value="FERM_M"/>
    <property type="match status" value="1"/>
</dbReference>
<dbReference type="GO" id="GO:0048731">
    <property type="term" value="P:system development"/>
    <property type="evidence" value="ECO:0007669"/>
    <property type="project" value="UniProtKB-ARBA"/>
</dbReference>
<dbReference type="InterPro" id="IPR019748">
    <property type="entry name" value="FERM_central"/>
</dbReference>
<dbReference type="Pfam" id="PF18124">
    <property type="entry name" value="Kindlin_2_N"/>
    <property type="match status" value="1"/>
</dbReference>
<organism evidence="5">
    <name type="scientific">Culicoides sonorensis</name>
    <name type="common">Biting midge</name>
    <dbReference type="NCBI Taxonomy" id="179676"/>
    <lineage>
        <taxon>Eukaryota</taxon>
        <taxon>Metazoa</taxon>
        <taxon>Ecdysozoa</taxon>
        <taxon>Arthropoda</taxon>
        <taxon>Hexapoda</taxon>
        <taxon>Insecta</taxon>
        <taxon>Pterygota</taxon>
        <taxon>Neoptera</taxon>
        <taxon>Endopterygota</taxon>
        <taxon>Diptera</taxon>
        <taxon>Nematocera</taxon>
        <taxon>Chironomoidea</taxon>
        <taxon>Ceratopogonidae</taxon>
        <taxon>Ceratopogoninae</taxon>
        <taxon>Culicoides</taxon>
        <taxon>Monoculicoides</taxon>
    </lineage>
</organism>
<dbReference type="InterPro" id="IPR040790">
    <property type="entry name" value="Kindlin_2_N"/>
</dbReference>
<evidence type="ECO:0000259" key="3">
    <source>
        <dbReference type="PROSITE" id="PS50003"/>
    </source>
</evidence>
<dbReference type="CDD" id="cd14473">
    <property type="entry name" value="FERM_B-lobe"/>
    <property type="match status" value="1"/>
</dbReference>
<dbReference type="GO" id="GO:0005178">
    <property type="term" value="F:integrin binding"/>
    <property type="evidence" value="ECO:0007669"/>
    <property type="project" value="TreeGrafter"/>
</dbReference>
<keyword evidence="2" id="KW-0130">Cell adhesion</keyword>
<dbReference type="Pfam" id="PF00169">
    <property type="entry name" value="PH"/>
    <property type="match status" value="1"/>
</dbReference>
<dbReference type="FunFam" id="2.30.29.30:FF:000037">
    <property type="entry name" value="Fermitin family homolog 2"/>
    <property type="match status" value="1"/>
</dbReference>
<dbReference type="GO" id="GO:0007229">
    <property type="term" value="P:integrin-mediated signaling pathway"/>
    <property type="evidence" value="ECO:0007669"/>
    <property type="project" value="InterPro"/>
</dbReference>
<dbReference type="GO" id="GO:0030055">
    <property type="term" value="C:cell-substrate junction"/>
    <property type="evidence" value="ECO:0007669"/>
    <property type="project" value="TreeGrafter"/>
</dbReference>
<sequence length="687" mass="79509">MIHVGENSWNLRVWITDLQIEKNIRVKGDLHVGGVMLKLADYDSPKDWSDHALWWPARNVWLTRTKSTLDQVGVNADAYLHFTPMHKMLRVQMPDLRYIDASVDFSITTFSSVVQLCKSLGISHPEELSFSRPLEHAHLKANYVDLQKKKLIYNNDNHTNGELERTRTPTNFYSKSFGGSNGSLEITRYNEPGHEITMPSVKLDQLHTGNDSFNGKDHHNVTDNFEDLTSSPRFPTPEAKSRLLQPKSLLERARLNVGWLDSSLSLMEQGVREFDNLLLRFKYYCFFDLNPKTDAVRINQLYEQAKWTILNEEIDCTEEESLMFAALHFQVNLQNSFGNGLNTSSQFNDEDDIDAALSELEISLKGQTSEHESNITYIPELKDYLKIFKPKKFTLKQYKRYWVVYKDLRLFLYKIKGDQDANMSPVSDVNLRGCEVTPDVNLMHKKYSIKLEVPADSPSGTNQEIWIRCEHEDQYVKWMAACRLASKGRSLADSAYQTEINNIKQFLLLQKPVEPAQVPVDESNIDPNEYFSKRLIKKLKSKAVYRMLEAHGNVKHLTSLDAKLNYIKAWQSIPEYGVSLFLIKMNGSKKEELLGIANNRIMRIDLNSGDHLKTWRYSNMKAWNVNWEIKCMMVQFQEESIVFSCLSADCKIIHEFIGGYIFMSMRSKENNQNLNEELFHKLTSGWC</sequence>
<name>A0A336LVB7_CULSO</name>
<dbReference type="SMART" id="SM00233">
    <property type="entry name" value="PH"/>
    <property type="match status" value="1"/>
</dbReference>
<dbReference type="OMA" id="PEHGIHY"/>
<reference evidence="5" key="2">
    <citation type="submission" date="2018-07" db="EMBL/GenBank/DDBJ databases">
        <authorList>
            <person name="Quirk P.G."/>
            <person name="Krulwich T.A."/>
        </authorList>
    </citation>
    <scope>NUCLEOTIDE SEQUENCE</scope>
</reference>
<accession>A0A336LVB7</accession>
<dbReference type="CDD" id="cd17095">
    <property type="entry name" value="FERM_F0_kindlins"/>
    <property type="match status" value="1"/>
</dbReference>
<dbReference type="PROSITE" id="PS50003">
    <property type="entry name" value="PH_DOMAIN"/>
    <property type="match status" value="1"/>
</dbReference>
<dbReference type="InterPro" id="IPR035963">
    <property type="entry name" value="FERM_2"/>
</dbReference>
<dbReference type="PANTHER" id="PTHR16160:SF13">
    <property type="entry name" value="FERMITIN 2-RELATED"/>
    <property type="match status" value="1"/>
</dbReference>
<evidence type="ECO:0000256" key="1">
    <source>
        <dbReference type="ARBA" id="ARBA00008052"/>
    </source>
</evidence>
<dbReference type="InterPro" id="IPR014352">
    <property type="entry name" value="FERM/acyl-CoA-bd_prot_sf"/>
</dbReference>
<evidence type="ECO:0000313" key="5">
    <source>
        <dbReference type="EMBL" id="SSX20951.1"/>
    </source>
</evidence>
<dbReference type="Gene3D" id="1.20.80.10">
    <property type="match status" value="1"/>
</dbReference>
<dbReference type="CDD" id="cd13205">
    <property type="entry name" value="FERM_C_fermitin"/>
    <property type="match status" value="1"/>
</dbReference>
<dbReference type="InterPro" id="IPR001849">
    <property type="entry name" value="PH_domain"/>
</dbReference>
<evidence type="ECO:0000256" key="2">
    <source>
        <dbReference type="ARBA" id="ARBA00022889"/>
    </source>
</evidence>
<dbReference type="SUPFAM" id="SSF50729">
    <property type="entry name" value="PH domain-like"/>
    <property type="match status" value="2"/>
</dbReference>
<dbReference type="Gene3D" id="2.30.29.30">
    <property type="entry name" value="Pleckstrin-homology domain (PH domain)/Phosphotyrosine-binding domain (PTB)"/>
    <property type="match status" value="2"/>
</dbReference>
<gene>
    <name evidence="5" type="primary">CSON003129</name>
</gene>
<proteinExistence type="inferred from homology"/>
<dbReference type="GO" id="GO:0007160">
    <property type="term" value="P:cell-matrix adhesion"/>
    <property type="evidence" value="ECO:0007669"/>
    <property type="project" value="TreeGrafter"/>
</dbReference>
<dbReference type="PANTHER" id="PTHR16160">
    <property type="entry name" value="FERMITIN 2-RELATED"/>
    <property type="match status" value="1"/>
</dbReference>
<dbReference type="CDD" id="cd17096">
    <property type="entry name" value="FERM_F1_kindlins"/>
    <property type="match status" value="1"/>
</dbReference>
<dbReference type="AlphaFoldDB" id="A0A336LVB7"/>
<dbReference type="SUPFAM" id="SSF47031">
    <property type="entry name" value="Second domain of FERM"/>
    <property type="match status" value="1"/>
</dbReference>
<dbReference type="Gene3D" id="3.10.20.90">
    <property type="entry name" value="Phosphatidylinositol 3-kinase Catalytic Subunit, Chain A, domain 1"/>
    <property type="match status" value="2"/>
</dbReference>
<dbReference type="EMBL" id="UFQT01000154">
    <property type="protein sequence ID" value="SSX20951.1"/>
    <property type="molecule type" value="Genomic_DNA"/>
</dbReference>
<dbReference type="InterPro" id="IPR019749">
    <property type="entry name" value="Band_41_domain"/>
</dbReference>
<protein>
    <submittedName>
        <fullName evidence="5">CSON003129 protein</fullName>
    </submittedName>
</protein>
<dbReference type="GO" id="GO:0048513">
    <property type="term" value="P:animal organ development"/>
    <property type="evidence" value="ECO:0007669"/>
    <property type="project" value="UniProtKB-ARBA"/>
</dbReference>
<dbReference type="EMBL" id="UFQS01000154">
    <property type="protein sequence ID" value="SSX00571.1"/>
    <property type="molecule type" value="Genomic_DNA"/>
</dbReference>
<comment type="similarity">
    <text evidence="1">Belongs to the kindlin family.</text>
</comment>
<feature type="domain" description="PH" evidence="3">
    <location>
        <begin position="378"/>
        <end position="487"/>
    </location>
</feature>